<reference evidence="2 3" key="1">
    <citation type="submission" date="2014-04" db="EMBL/GenBank/DDBJ databases">
        <title>Evolutionary Origins and Diversification of the Mycorrhizal Mutualists.</title>
        <authorList>
            <consortium name="DOE Joint Genome Institute"/>
            <consortium name="Mycorrhizal Genomics Consortium"/>
            <person name="Kohler A."/>
            <person name="Kuo A."/>
            <person name="Nagy L.G."/>
            <person name="Floudas D."/>
            <person name="Copeland A."/>
            <person name="Barry K.W."/>
            <person name="Cichocki N."/>
            <person name="Veneault-Fourrey C."/>
            <person name="LaButti K."/>
            <person name="Lindquist E.A."/>
            <person name="Lipzen A."/>
            <person name="Lundell T."/>
            <person name="Morin E."/>
            <person name="Murat C."/>
            <person name="Riley R."/>
            <person name="Ohm R."/>
            <person name="Sun H."/>
            <person name="Tunlid A."/>
            <person name="Henrissat B."/>
            <person name="Grigoriev I.V."/>
            <person name="Hibbett D.S."/>
            <person name="Martin F."/>
        </authorList>
    </citation>
    <scope>NUCLEOTIDE SEQUENCE [LARGE SCALE GENOMIC DNA]</scope>
    <source>
        <strain evidence="2 3">Koide BX008</strain>
    </source>
</reference>
<protein>
    <submittedName>
        <fullName evidence="2">Uncharacterized protein</fullName>
    </submittedName>
</protein>
<dbReference type="InParanoid" id="A0A0C2XEI8"/>
<dbReference type="EMBL" id="KN818232">
    <property type="protein sequence ID" value="KIL67243.1"/>
    <property type="molecule type" value="Genomic_DNA"/>
</dbReference>
<gene>
    <name evidence="2" type="ORF">M378DRAFT_9491</name>
</gene>
<proteinExistence type="predicted"/>
<feature type="compositionally biased region" description="Polar residues" evidence="1">
    <location>
        <begin position="14"/>
        <end position="24"/>
    </location>
</feature>
<evidence type="ECO:0000313" key="3">
    <source>
        <dbReference type="Proteomes" id="UP000054549"/>
    </source>
</evidence>
<name>A0A0C2XEI8_AMAMK</name>
<feature type="region of interest" description="Disordered" evidence="1">
    <location>
        <begin position="1"/>
        <end position="24"/>
    </location>
</feature>
<feature type="region of interest" description="Disordered" evidence="1">
    <location>
        <begin position="70"/>
        <end position="100"/>
    </location>
</feature>
<dbReference type="AlphaFoldDB" id="A0A0C2XEI8"/>
<evidence type="ECO:0000256" key="1">
    <source>
        <dbReference type="SAM" id="MobiDB-lite"/>
    </source>
</evidence>
<sequence length="118" mass="12687">MVTFQRSCDAVSEAASQTDLSGSGSMDLVGTLSDLVVDETITEGSYNWKTAEGTGLHDDTGDAVAGAVASLGDQGEGAEATQAENEESTDDPRDSRYRHRHRLLKAKKWKTKLRKAIN</sequence>
<keyword evidence="3" id="KW-1185">Reference proteome</keyword>
<accession>A0A0C2XEI8</accession>
<dbReference type="Proteomes" id="UP000054549">
    <property type="component" value="Unassembled WGS sequence"/>
</dbReference>
<dbReference type="HOGENOM" id="CLU_2072531_0_0_1"/>
<evidence type="ECO:0000313" key="2">
    <source>
        <dbReference type="EMBL" id="KIL67243.1"/>
    </source>
</evidence>
<organism evidence="2 3">
    <name type="scientific">Amanita muscaria (strain Koide BX008)</name>
    <dbReference type="NCBI Taxonomy" id="946122"/>
    <lineage>
        <taxon>Eukaryota</taxon>
        <taxon>Fungi</taxon>
        <taxon>Dikarya</taxon>
        <taxon>Basidiomycota</taxon>
        <taxon>Agaricomycotina</taxon>
        <taxon>Agaricomycetes</taxon>
        <taxon>Agaricomycetidae</taxon>
        <taxon>Agaricales</taxon>
        <taxon>Pluteineae</taxon>
        <taxon>Amanitaceae</taxon>
        <taxon>Amanita</taxon>
    </lineage>
</organism>